<dbReference type="OrthoDB" id="9786526at2"/>
<name>A0A1G7SBY0_9PSED</name>
<comment type="similarity">
    <text evidence="1">Belongs to the LysR transcriptional regulatory family.</text>
</comment>
<dbReference type="AlphaFoldDB" id="A0A1G7SBY0"/>
<protein>
    <submittedName>
        <fullName evidence="6">DNA-binding transcriptional regulator, LysR family</fullName>
    </submittedName>
</protein>
<dbReference type="RefSeq" id="WP_074749728.1">
    <property type="nucleotide sequence ID" value="NZ_FNCO01000001.1"/>
</dbReference>
<dbReference type="SUPFAM" id="SSF53850">
    <property type="entry name" value="Periplasmic binding protein-like II"/>
    <property type="match status" value="1"/>
</dbReference>
<keyword evidence="2" id="KW-0805">Transcription regulation</keyword>
<dbReference type="Pfam" id="PF03466">
    <property type="entry name" value="LysR_substrate"/>
    <property type="match status" value="1"/>
</dbReference>
<feature type="domain" description="HTH lysR-type" evidence="5">
    <location>
        <begin position="1"/>
        <end position="59"/>
    </location>
</feature>
<dbReference type="Proteomes" id="UP000182894">
    <property type="component" value="Unassembled WGS sequence"/>
</dbReference>
<dbReference type="CDD" id="cd08471">
    <property type="entry name" value="PBP2_CrgA_like_2"/>
    <property type="match status" value="1"/>
</dbReference>
<evidence type="ECO:0000313" key="6">
    <source>
        <dbReference type="EMBL" id="SDG20528.1"/>
    </source>
</evidence>
<evidence type="ECO:0000256" key="1">
    <source>
        <dbReference type="ARBA" id="ARBA00009437"/>
    </source>
</evidence>
<reference evidence="7" key="1">
    <citation type="submission" date="2016-10" db="EMBL/GenBank/DDBJ databases">
        <authorList>
            <person name="Varghese N."/>
            <person name="Submissions S."/>
        </authorList>
    </citation>
    <scope>NUCLEOTIDE SEQUENCE [LARGE SCALE GENOMIC DNA]</scope>
    <source>
        <strain evidence="7">ATCC 700689</strain>
    </source>
</reference>
<dbReference type="PANTHER" id="PTHR30537:SF5">
    <property type="entry name" value="HTH-TYPE TRANSCRIPTIONAL ACTIVATOR TTDR-RELATED"/>
    <property type="match status" value="1"/>
</dbReference>
<dbReference type="EMBL" id="FNCO01000001">
    <property type="protein sequence ID" value="SDG20528.1"/>
    <property type="molecule type" value="Genomic_DNA"/>
</dbReference>
<dbReference type="GO" id="GO:0003700">
    <property type="term" value="F:DNA-binding transcription factor activity"/>
    <property type="evidence" value="ECO:0007669"/>
    <property type="project" value="InterPro"/>
</dbReference>
<evidence type="ECO:0000256" key="3">
    <source>
        <dbReference type="ARBA" id="ARBA00023125"/>
    </source>
</evidence>
<dbReference type="Gene3D" id="1.10.10.10">
    <property type="entry name" value="Winged helix-like DNA-binding domain superfamily/Winged helix DNA-binding domain"/>
    <property type="match status" value="1"/>
</dbReference>
<organism evidence="6 7">
    <name type="scientific">Pseudomonas abietaniphila</name>
    <dbReference type="NCBI Taxonomy" id="89065"/>
    <lineage>
        <taxon>Bacteria</taxon>
        <taxon>Pseudomonadati</taxon>
        <taxon>Pseudomonadota</taxon>
        <taxon>Gammaproteobacteria</taxon>
        <taxon>Pseudomonadales</taxon>
        <taxon>Pseudomonadaceae</taxon>
        <taxon>Pseudomonas</taxon>
    </lineage>
</organism>
<accession>A0A1G7SBY0</accession>
<dbReference type="InterPro" id="IPR058163">
    <property type="entry name" value="LysR-type_TF_proteobact-type"/>
</dbReference>
<dbReference type="Pfam" id="PF00126">
    <property type="entry name" value="HTH_1"/>
    <property type="match status" value="1"/>
</dbReference>
<dbReference type="InterPro" id="IPR005119">
    <property type="entry name" value="LysR_subst-bd"/>
</dbReference>
<dbReference type="PROSITE" id="PS50931">
    <property type="entry name" value="HTH_LYSR"/>
    <property type="match status" value="1"/>
</dbReference>
<dbReference type="GO" id="GO:0043565">
    <property type="term" value="F:sequence-specific DNA binding"/>
    <property type="evidence" value="ECO:0007669"/>
    <property type="project" value="TreeGrafter"/>
</dbReference>
<dbReference type="GO" id="GO:0006351">
    <property type="term" value="P:DNA-templated transcription"/>
    <property type="evidence" value="ECO:0007669"/>
    <property type="project" value="TreeGrafter"/>
</dbReference>
<dbReference type="InterPro" id="IPR036388">
    <property type="entry name" value="WH-like_DNA-bd_sf"/>
</dbReference>
<dbReference type="InterPro" id="IPR000847">
    <property type="entry name" value="LysR_HTH_N"/>
</dbReference>
<sequence length="300" mass="32828">MDRHQQMTIFDVVVAEQGLAAASRRLGVSEATVSRSLAALEARLGTRLLARSTRGVTLTESGRLFANECARLLRAADEADASANGLHVEPRGLLTLVTPLLFGDQLLMPVILDYLDAWPGIELSVVYQDRFPHMHEEGVDVAVLIGALPDAYMVARKVGTVRQMICASPAYLERHGAPLTPTDLAAHSLVFCSASHRMLEWRFQRDGSLRSVALKPNLRCTTQVGVIGAAINGAGLASCLGYEVHGHLQADRLTSVLEGFEPDPLPVHLVYREGRRASARVRSFVDFAVERMRQHPVLQH</sequence>
<dbReference type="SUPFAM" id="SSF46785">
    <property type="entry name" value="Winged helix' DNA-binding domain"/>
    <property type="match status" value="1"/>
</dbReference>
<evidence type="ECO:0000256" key="4">
    <source>
        <dbReference type="ARBA" id="ARBA00023163"/>
    </source>
</evidence>
<dbReference type="Gene3D" id="3.40.190.290">
    <property type="match status" value="1"/>
</dbReference>
<evidence type="ECO:0000259" key="5">
    <source>
        <dbReference type="PROSITE" id="PS50931"/>
    </source>
</evidence>
<evidence type="ECO:0000313" key="7">
    <source>
        <dbReference type="Proteomes" id="UP000182894"/>
    </source>
</evidence>
<keyword evidence="3 6" id="KW-0238">DNA-binding</keyword>
<keyword evidence="4" id="KW-0804">Transcription</keyword>
<dbReference type="STRING" id="89065.SAMN05216605_101410"/>
<keyword evidence="7" id="KW-1185">Reference proteome</keyword>
<dbReference type="PANTHER" id="PTHR30537">
    <property type="entry name" value="HTH-TYPE TRANSCRIPTIONAL REGULATOR"/>
    <property type="match status" value="1"/>
</dbReference>
<evidence type="ECO:0000256" key="2">
    <source>
        <dbReference type="ARBA" id="ARBA00023015"/>
    </source>
</evidence>
<dbReference type="FunFam" id="1.10.10.10:FF:000001">
    <property type="entry name" value="LysR family transcriptional regulator"/>
    <property type="match status" value="1"/>
</dbReference>
<dbReference type="InterPro" id="IPR036390">
    <property type="entry name" value="WH_DNA-bd_sf"/>
</dbReference>
<proteinExistence type="inferred from homology"/>
<gene>
    <name evidence="6" type="ORF">SAMN05216605_101410</name>
</gene>